<sequence length="138" mass="16461">MRRDPRYHWLEHRIVTTIEPKRDALNQLIQNDENRLCIEQFFENEDVTHLYILSQSSSHLLALNTIPFDFNAYERIVLFLKTNSTSKLTREDLDKDVSVTELYPQETVHYMDIISRDVYLPLLSCNNLVSELEKDRFL</sequence>
<gene>
    <name evidence="1" type="ORF">XAT740_LOCUS52469</name>
</gene>
<feature type="non-terminal residue" evidence="1">
    <location>
        <position position="138"/>
    </location>
</feature>
<proteinExistence type="predicted"/>
<name>A0A816DKL4_ADIRI</name>
<evidence type="ECO:0000313" key="1">
    <source>
        <dbReference type="EMBL" id="CAF1635937.1"/>
    </source>
</evidence>
<dbReference type="EMBL" id="CAJNOR010008663">
    <property type="protein sequence ID" value="CAF1635937.1"/>
    <property type="molecule type" value="Genomic_DNA"/>
</dbReference>
<keyword evidence="2" id="KW-1185">Reference proteome</keyword>
<protein>
    <submittedName>
        <fullName evidence="1">Uncharacterized protein</fullName>
    </submittedName>
</protein>
<reference evidence="1" key="1">
    <citation type="submission" date="2021-02" db="EMBL/GenBank/DDBJ databases">
        <authorList>
            <person name="Nowell W R."/>
        </authorList>
    </citation>
    <scope>NUCLEOTIDE SEQUENCE</scope>
</reference>
<organism evidence="1 2">
    <name type="scientific">Adineta ricciae</name>
    <name type="common">Rotifer</name>
    <dbReference type="NCBI Taxonomy" id="249248"/>
    <lineage>
        <taxon>Eukaryota</taxon>
        <taxon>Metazoa</taxon>
        <taxon>Spiralia</taxon>
        <taxon>Gnathifera</taxon>
        <taxon>Rotifera</taxon>
        <taxon>Eurotatoria</taxon>
        <taxon>Bdelloidea</taxon>
        <taxon>Adinetida</taxon>
        <taxon>Adinetidae</taxon>
        <taxon>Adineta</taxon>
    </lineage>
</organism>
<comment type="caution">
    <text evidence="1">The sequence shown here is derived from an EMBL/GenBank/DDBJ whole genome shotgun (WGS) entry which is preliminary data.</text>
</comment>
<dbReference type="AlphaFoldDB" id="A0A816DKL4"/>
<evidence type="ECO:0000313" key="2">
    <source>
        <dbReference type="Proteomes" id="UP000663828"/>
    </source>
</evidence>
<accession>A0A816DKL4</accession>
<dbReference type="Proteomes" id="UP000663828">
    <property type="component" value="Unassembled WGS sequence"/>
</dbReference>